<feature type="transmembrane region" description="Helical" evidence="8">
    <location>
        <begin position="425"/>
        <end position="444"/>
    </location>
</feature>
<sequence length="483" mass="54205">MTLWVEGKSFSKKATPSPQPLFRNRFPSISTRFLVAVIIMKTERLLLIFILSVKILLVLGVFFFFGESRFMWADTEHYASLGRNLVRGNGLSFPLDNAPGYEPTTEFMPVYPALLGVASLIPHGFIAVSILQAILAGVTALYVYRIALFFLPSMWAIGTVLICSFEPLVAAMHLLLMPETIYVCFATMFLYYTLAYARDNRPADMHAAVFTLALAIYTKPIAMYLTVFAALFLFATKGGFRKTVVFISILTLLLFPWMVRNYVLAGTYAINTNGERNFCNWGLSSILAVRYGVDSSNWNTTVHMPEYEEVKGRCASVGRALWIFSTEYPSSFIKVSALSTLSLLTNDGYTVFFEKPEDEQVKAHHNYITPAVFSNKDWRIKISAALREFSFIELGIIFAGKLFWVLASLGAGAGAFMLIRKKETRPYALFLFCIVFYYVAASVLSTGLSVGARLRYPIDALLLIFATYAMRYIITSGFSTEQD</sequence>
<keyword evidence="6 8" id="KW-1133">Transmembrane helix</keyword>
<keyword evidence="2" id="KW-1003">Cell membrane</keyword>
<comment type="caution">
    <text evidence="10">The sequence shown here is derived from an EMBL/GenBank/DDBJ whole genome shotgun (WGS) entry which is preliminary data.</text>
</comment>
<dbReference type="STRING" id="1802114.A2719_00885"/>
<dbReference type="GO" id="GO:0009103">
    <property type="term" value="P:lipopolysaccharide biosynthetic process"/>
    <property type="evidence" value="ECO:0007669"/>
    <property type="project" value="UniProtKB-ARBA"/>
</dbReference>
<feature type="domain" description="Glycosyltransferase RgtA/B/C/D-like" evidence="9">
    <location>
        <begin position="117"/>
        <end position="255"/>
    </location>
</feature>
<accession>A0A1G2FYT7</accession>
<keyword evidence="5 8" id="KW-0812">Transmembrane</keyword>
<evidence type="ECO:0000259" key="9">
    <source>
        <dbReference type="Pfam" id="PF13231"/>
    </source>
</evidence>
<reference evidence="10 11" key="1">
    <citation type="journal article" date="2016" name="Nat. Commun.">
        <title>Thousands of microbial genomes shed light on interconnected biogeochemical processes in an aquifer system.</title>
        <authorList>
            <person name="Anantharaman K."/>
            <person name="Brown C.T."/>
            <person name="Hug L.A."/>
            <person name="Sharon I."/>
            <person name="Castelle C.J."/>
            <person name="Probst A.J."/>
            <person name="Thomas B.C."/>
            <person name="Singh A."/>
            <person name="Wilkins M.J."/>
            <person name="Karaoz U."/>
            <person name="Brodie E.L."/>
            <person name="Williams K.H."/>
            <person name="Hubbard S.S."/>
            <person name="Banfield J.F."/>
        </authorList>
    </citation>
    <scope>NUCLEOTIDE SEQUENCE [LARGE SCALE GENOMIC DNA]</scope>
</reference>
<comment type="subcellular location">
    <subcellularLocation>
        <location evidence="1">Cell membrane</location>
        <topology evidence="1">Multi-pass membrane protein</topology>
    </subcellularLocation>
</comment>
<protein>
    <recommendedName>
        <fullName evidence="9">Glycosyltransferase RgtA/B/C/D-like domain-containing protein</fullName>
    </recommendedName>
</protein>
<feature type="transmembrane region" description="Helical" evidence="8">
    <location>
        <begin position="45"/>
        <end position="65"/>
    </location>
</feature>
<evidence type="ECO:0000256" key="7">
    <source>
        <dbReference type="ARBA" id="ARBA00023136"/>
    </source>
</evidence>
<evidence type="ECO:0000256" key="1">
    <source>
        <dbReference type="ARBA" id="ARBA00004651"/>
    </source>
</evidence>
<evidence type="ECO:0000313" key="10">
    <source>
        <dbReference type="EMBL" id="OGZ43233.1"/>
    </source>
</evidence>
<feature type="transmembrane region" description="Helical" evidence="8">
    <location>
        <begin position="391"/>
        <end position="419"/>
    </location>
</feature>
<proteinExistence type="predicted"/>
<evidence type="ECO:0000313" key="11">
    <source>
        <dbReference type="Proteomes" id="UP000177480"/>
    </source>
</evidence>
<keyword evidence="4" id="KW-0808">Transferase</keyword>
<dbReference type="Pfam" id="PF13231">
    <property type="entry name" value="PMT_2"/>
    <property type="match status" value="1"/>
</dbReference>
<feature type="transmembrane region" description="Helical" evidence="8">
    <location>
        <begin position="240"/>
        <end position="259"/>
    </location>
</feature>
<feature type="transmembrane region" description="Helical" evidence="8">
    <location>
        <begin position="120"/>
        <end position="143"/>
    </location>
</feature>
<dbReference type="GO" id="GO:0005886">
    <property type="term" value="C:plasma membrane"/>
    <property type="evidence" value="ECO:0007669"/>
    <property type="project" value="UniProtKB-SubCell"/>
</dbReference>
<feature type="transmembrane region" description="Helical" evidence="8">
    <location>
        <begin position="209"/>
        <end position="234"/>
    </location>
</feature>
<name>A0A1G2FYT7_9BACT</name>
<feature type="transmembrane region" description="Helical" evidence="8">
    <location>
        <begin position="180"/>
        <end position="197"/>
    </location>
</feature>
<dbReference type="InterPro" id="IPR050297">
    <property type="entry name" value="LipidA_mod_glycosyltrf_83"/>
</dbReference>
<dbReference type="GO" id="GO:0016763">
    <property type="term" value="F:pentosyltransferase activity"/>
    <property type="evidence" value="ECO:0007669"/>
    <property type="project" value="TreeGrafter"/>
</dbReference>
<feature type="transmembrane region" description="Helical" evidence="8">
    <location>
        <begin position="456"/>
        <end position="474"/>
    </location>
</feature>
<evidence type="ECO:0000256" key="2">
    <source>
        <dbReference type="ARBA" id="ARBA00022475"/>
    </source>
</evidence>
<organism evidence="10 11">
    <name type="scientific">Candidatus Ryanbacteria bacterium RIFCSPHIGHO2_01_FULL_45_22</name>
    <dbReference type="NCBI Taxonomy" id="1802114"/>
    <lineage>
        <taxon>Bacteria</taxon>
        <taxon>Candidatus Ryaniibacteriota</taxon>
    </lineage>
</organism>
<dbReference type="PANTHER" id="PTHR33908:SF11">
    <property type="entry name" value="MEMBRANE PROTEIN"/>
    <property type="match status" value="1"/>
</dbReference>
<dbReference type="Proteomes" id="UP000177480">
    <property type="component" value="Unassembled WGS sequence"/>
</dbReference>
<evidence type="ECO:0000256" key="8">
    <source>
        <dbReference type="SAM" id="Phobius"/>
    </source>
</evidence>
<dbReference type="InterPro" id="IPR038731">
    <property type="entry name" value="RgtA/B/C-like"/>
</dbReference>
<keyword evidence="3" id="KW-0328">Glycosyltransferase</keyword>
<dbReference type="EMBL" id="MHNK01000019">
    <property type="protein sequence ID" value="OGZ43233.1"/>
    <property type="molecule type" value="Genomic_DNA"/>
</dbReference>
<dbReference type="PANTHER" id="PTHR33908">
    <property type="entry name" value="MANNOSYLTRANSFERASE YKCB-RELATED"/>
    <property type="match status" value="1"/>
</dbReference>
<gene>
    <name evidence="10" type="ORF">A2719_00885</name>
</gene>
<evidence type="ECO:0000256" key="3">
    <source>
        <dbReference type="ARBA" id="ARBA00022676"/>
    </source>
</evidence>
<evidence type="ECO:0000256" key="6">
    <source>
        <dbReference type="ARBA" id="ARBA00022989"/>
    </source>
</evidence>
<dbReference type="AlphaFoldDB" id="A0A1G2FYT7"/>
<evidence type="ECO:0000256" key="4">
    <source>
        <dbReference type="ARBA" id="ARBA00022679"/>
    </source>
</evidence>
<keyword evidence="7 8" id="KW-0472">Membrane</keyword>
<evidence type="ECO:0000256" key="5">
    <source>
        <dbReference type="ARBA" id="ARBA00022692"/>
    </source>
</evidence>